<evidence type="ECO:0000256" key="3">
    <source>
        <dbReference type="ARBA" id="ARBA00022598"/>
    </source>
</evidence>
<evidence type="ECO:0000256" key="1">
    <source>
        <dbReference type="ARBA" id="ARBA00005006"/>
    </source>
</evidence>
<dbReference type="InterPro" id="IPR007370">
    <property type="entry name" value="Glu_cys_ligase"/>
</dbReference>
<gene>
    <name evidence="8 11" type="primary">gshA</name>
    <name evidence="11" type="ORF">NBRC116585_10710</name>
</gene>
<protein>
    <recommendedName>
        <fullName evidence="8">Glutamate--cysteine ligase</fullName>
        <ecNumber evidence="8">6.3.2.2</ecNumber>
    </recommendedName>
    <alternativeName>
        <fullName evidence="8">Gamma-ECS</fullName>
        <shortName evidence="8">GCS</shortName>
    </alternativeName>
    <alternativeName>
        <fullName evidence="8">Gamma-glutamylcysteine synthetase</fullName>
    </alternativeName>
</protein>
<evidence type="ECO:0000313" key="12">
    <source>
        <dbReference type="Proteomes" id="UP001481413"/>
    </source>
</evidence>
<reference evidence="11 12" key="1">
    <citation type="submission" date="2024-04" db="EMBL/GenBank/DDBJ databases">
        <title>Draft genome sequence of Thalassolituus maritimus NBRC 116585.</title>
        <authorList>
            <person name="Miyakawa T."/>
            <person name="Kusuya Y."/>
            <person name="Miura T."/>
        </authorList>
    </citation>
    <scope>NUCLEOTIDE SEQUENCE [LARGE SCALE GENOMIC DNA]</scope>
    <source>
        <strain evidence="11 12">5NW40-0001</strain>
    </source>
</reference>
<sequence>MASYDSLLSLLSESQYRPLLTRLQRGIEKEGLRCSNDGLIAQTPHPKGMGSALTHPAITTDYSEALLEFITPVFTSAHEAAAYLETAHRFAYQQMEGELIWPASMPCILKGELSIPIADYGTSNLGQLKHAYRHGLWHRYGRVMQAISGIHYNFSLPDQLLALLAEQDGEKADKDAISRRYLGMIRNFRRYGWLLMYLFGASPAVCSTFLEGREHKLDRLHKHTLYAPYATSLRMSDLGYQNNAQSSLKICHNSLDTYIDTLSSALTIPVPEYEAIGMQEASGQYKQLNTNLLQIENEYYSNIRPKRVGESGEKPLESLARAGIQYIEVRSTDVNPFLPLGLDIPQMHFMDIFLTWCALQDSAEIDNTAYQRIQNNFSKVVYEGRKPGLELESSAGSKKLTDWANELLDSMQPLAELMDEAHHHSFHRDTLAQQRLKVADSSLTPSARVLRILEDENIEFAELTLRQAKAHRKTLSEPLSGTIQDTWKAMARDSLNAQEELEQSDTLPFGEYLTAYMTR</sequence>
<dbReference type="EMBL" id="BAABWH010000002">
    <property type="protein sequence ID" value="GAA6144954.1"/>
    <property type="molecule type" value="Genomic_DNA"/>
</dbReference>
<dbReference type="InterPro" id="IPR014746">
    <property type="entry name" value="Gln_synth/guanido_kin_cat_dom"/>
</dbReference>
<organism evidence="11 12">
    <name type="scientific">Thalassolituus maritimus</name>
    <dbReference type="NCBI Taxonomy" id="484498"/>
    <lineage>
        <taxon>Bacteria</taxon>
        <taxon>Pseudomonadati</taxon>
        <taxon>Pseudomonadota</taxon>
        <taxon>Gammaproteobacteria</taxon>
        <taxon>Oceanospirillales</taxon>
        <taxon>Oceanospirillaceae</taxon>
        <taxon>Thalassolituus</taxon>
    </lineage>
</organism>
<comment type="similarity">
    <text evidence="2 8">Belongs to the glutamate--cysteine ligase type 1 family. Type 1 subfamily.</text>
</comment>
<evidence type="ECO:0000256" key="9">
    <source>
        <dbReference type="RuleBase" id="RU004391"/>
    </source>
</evidence>
<dbReference type="Proteomes" id="UP001481413">
    <property type="component" value="Unassembled WGS sequence"/>
</dbReference>
<dbReference type="NCBIfam" id="TIGR01434">
    <property type="entry name" value="glu_cys_ligase"/>
    <property type="match status" value="1"/>
</dbReference>
<keyword evidence="5 8" id="KW-0547">Nucleotide-binding</keyword>
<keyword evidence="3 8" id="KW-0436">Ligase</keyword>
<evidence type="ECO:0000256" key="4">
    <source>
        <dbReference type="ARBA" id="ARBA00022684"/>
    </source>
</evidence>
<dbReference type="Gene3D" id="3.30.590.20">
    <property type="match status" value="1"/>
</dbReference>
<evidence type="ECO:0000256" key="2">
    <source>
        <dbReference type="ARBA" id="ARBA00008772"/>
    </source>
</evidence>
<dbReference type="GO" id="GO:0016874">
    <property type="term" value="F:ligase activity"/>
    <property type="evidence" value="ECO:0007669"/>
    <property type="project" value="UniProtKB-KW"/>
</dbReference>
<comment type="catalytic activity">
    <reaction evidence="7 8 9">
        <text>L-cysteine + L-glutamate + ATP = gamma-L-glutamyl-L-cysteine + ADP + phosphate + H(+)</text>
        <dbReference type="Rhea" id="RHEA:13285"/>
        <dbReference type="ChEBI" id="CHEBI:15378"/>
        <dbReference type="ChEBI" id="CHEBI:29985"/>
        <dbReference type="ChEBI" id="CHEBI:30616"/>
        <dbReference type="ChEBI" id="CHEBI:35235"/>
        <dbReference type="ChEBI" id="CHEBI:43474"/>
        <dbReference type="ChEBI" id="CHEBI:58173"/>
        <dbReference type="ChEBI" id="CHEBI:456216"/>
        <dbReference type="EC" id="6.3.2.2"/>
    </reaction>
</comment>
<name>A0ABP9ZXU4_9GAMM</name>
<dbReference type="PANTHER" id="PTHR38761:SF1">
    <property type="entry name" value="GLUTAMATE--CYSTEINE LIGASE"/>
    <property type="match status" value="1"/>
</dbReference>
<proteinExistence type="inferred from homology"/>
<keyword evidence="4 8" id="KW-0317">Glutathione biosynthesis</keyword>
<dbReference type="PANTHER" id="PTHR38761">
    <property type="entry name" value="GLUTAMATE--CYSTEINE LIGASE"/>
    <property type="match status" value="1"/>
</dbReference>
<dbReference type="Pfam" id="PF04262">
    <property type="entry name" value="Glu_cys_ligase"/>
    <property type="match status" value="1"/>
</dbReference>
<keyword evidence="6 8" id="KW-0067">ATP-binding</keyword>
<dbReference type="EC" id="6.3.2.2" evidence="8"/>
<keyword evidence="12" id="KW-1185">Reference proteome</keyword>
<comment type="caution">
    <text evidence="11">The sequence shown here is derived from an EMBL/GenBank/DDBJ whole genome shotgun (WGS) entry which is preliminary data.</text>
</comment>
<evidence type="ECO:0000256" key="7">
    <source>
        <dbReference type="ARBA" id="ARBA00048819"/>
    </source>
</evidence>
<evidence type="ECO:0000256" key="6">
    <source>
        <dbReference type="ARBA" id="ARBA00022840"/>
    </source>
</evidence>
<accession>A0ABP9ZXU4</accession>
<evidence type="ECO:0000313" key="11">
    <source>
        <dbReference type="EMBL" id="GAA6144954.1"/>
    </source>
</evidence>
<dbReference type="InterPro" id="IPR006334">
    <property type="entry name" value="Glut_cys_ligase"/>
</dbReference>
<dbReference type="SUPFAM" id="SSF55931">
    <property type="entry name" value="Glutamine synthetase/guanido kinase"/>
    <property type="match status" value="1"/>
</dbReference>
<dbReference type="HAMAP" id="MF_00578">
    <property type="entry name" value="Glu_cys_ligase"/>
    <property type="match status" value="1"/>
</dbReference>
<evidence type="ECO:0000256" key="5">
    <source>
        <dbReference type="ARBA" id="ARBA00022741"/>
    </source>
</evidence>
<evidence type="ECO:0000256" key="8">
    <source>
        <dbReference type="HAMAP-Rule" id="MF_00578"/>
    </source>
</evidence>
<feature type="domain" description="Glutamate--cysteine ligase" evidence="10">
    <location>
        <begin position="9"/>
        <end position="380"/>
    </location>
</feature>
<comment type="pathway">
    <text evidence="1 8 9">Sulfur metabolism; glutathione biosynthesis; glutathione from L-cysteine and L-glutamate: step 1/2.</text>
</comment>
<evidence type="ECO:0000259" key="10">
    <source>
        <dbReference type="Pfam" id="PF04262"/>
    </source>
</evidence>